<evidence type="ECO:0000256" key="1">
    <source>
        <dbReference type="ARBA" id="ARBA00009776"/>
    </source>
</evidence>
<dbReference type="PANTHER" id="PTHR10344">
    <property type="entry name" value="THYMIDYLATE KINASE"/>
    <property type="match status" value="1"/>
</dbReference>
<comment type="similarity">
    <text evidence="1">Belongs to the thymidylate kinase family.</text>
</comment>
<dbReference type="Pfam" id="PF02223">
    <property type="entry name" value="Thymidylate_kin"/>
    <property type="match status" value="1"/>
</dbReference>
<dbReference type="GO" id="GO:0005829">
    <property type="term" value="C:cytosol"/>
    <property type="evidence" value="ECO:0007669"/>
    <property type="project" value="TreeGrafter"/>
</dbReference>
<dbReference type="OMA" id="KDETLNW"/>
<dbReference type="GO" id="GO:0005634">
    <property type="term" value="C:nucleus"/>
    <property type="evidence" value="ECO:0007669"/>
    <property type="project" value="TreeGrafter"/>
</dbReference>
<dbReference type="AlphaFoldDB" id="A0A0C2N0F4"/>
<dbReference type="GO" id="GO:0006227">
    <property type="term" value="P:dUDP biosynthetic process"/>
    <property type="evidence" value="ECO:0007669"/>
    <property type="project" value="TreeGrafter"/>
</dbReference>
<evidence type="ECO:0000313" key="3">
    <source>
        <dbReference type="EMBL" id="KII67382.1"/>
    </source>
</evidence>
<protein>
    <submittedName>
        <fullName evidence="3">Thymidylate kinase</fullName>
    </submittedName>
</protein>
<dbReference type="Proteomes" id="UP000031668">
    <property type="component" value="Unassembled WGS sequence"/>
</dbReference>
<reference evidence="3 4" key="1">
    <citation type="journal article" date="2014" name="Genome Biol. Evol.">
        <title>The genome of the myxosporean Thelohanellus kitauei shows adaptations to nutrient acquisition within its fish host.</title>
        <authorList>
            <person name="Yang Y."/>
            <person name="Xiong J."/>
            <person name="Zhou Z."/>
            <person name="Huo F."/>
            <person name="Miao W."/>
            <person name="Ran C."/>
            <person name="Liu Y."/>
            <person name="Zhang J."/>
            <person name="Feng J."/>
            <person name="Wang M."/>
            <person name="Wang M."/>
            <person name="Wang L."/>
            <person name="Yao B."/>
        </authorList>
    </citation>
    <scope>NUCLEOTIDE SEQUENCE [LARGE SCALE GENOMIC DNA]</scope>
    <source>
        <strain evidence="3">Wuqing</strain>
    </source>
</reference>
<comment type="caution">
    <text evidence="3">The sequence shown here is derived from an EMBL/GenBank/DDBJ whole genome shotgun (WGS) entry which is preliminary data.</text>
</comment>
<sequence>MDRYAYSGVVYTAAKGWDLEWCMKPDEGLPKPDVVFYLDTSQDVLCKRSEYGREVYEKRDFQELVQQKYHELAQKLNTNHKWIKIDTNQEIQTVHHNICHHFNDLLVNSPQTLQVLW</sequence>
<keyword evidence="4" id="KW-1185">Reference proteome</keyword>
<dbReference type="GO" id="GO:0004798">
    <property type="term" value="F:dTMP kinase activity"/>
    <property type="evidence" value="ECO:0007669"/>
    <property type="project" value="TreeGrafter"/>
</dbReference>
<evidence type="ECO:0000259" key="2">
    <source>
        <dbReference type="Pfam" id="PF02223"/>
    </source>
</evidence>
<dbReference type="GO" id="GO:0006235">
    <property type="term" value="P:dTTP biosynthetic process"/>
    <property type="evidence" value="ECO:0007669"/>
    <property type="project" value="TreeGrafter"/>
</dbReference>
<keyword evidence="3" id="KW-0418">Kinase</keyword>
<keyword evidence="3" id="KW-0808">Transferase</keyword>
<dbReference type="GO" id="GO:0005739">
    <property type="term" value="C:mitochondrion"/>
    <property type="evidence" value="ECO:0007669"/>
    <property type="project" value="TreeGrafter"/>
</dbReference>
<dbReference type="Gene3D" id="3.40.50.300">
    <property type="entry name" value="P-loop containing nucleotide triphosphate hydrolases"/>
    <property type="match status" value="1"/>
</dbReference>
<feature type="domain" description="Thymidylate kinase-like" evidence="2">
    <location>
        <begin position="1"/>
        <end position="98"/>
    </location>
</feature>
<dbReference type="InterPro" id="IPR039430">
    <property type="entry name" value="Thymidylate_kin-like_dom"/>
</dbReference>
<dbReference type="EMBL" id="JWZT01003211">
    <property type="protein sequence ID" value="KII67382.1"/>
    <property type="molecule type" value="Genomic_DNA"/>
</dbReference>
<dbReference type="InterPro" id="IPR027417">
    <property type="entry name" value="P-loop_NTPase"/>
</dbReference>
<accession>A0A0C2N0F4</accession>
<name>A0A0C2N0F4_THEKT</name>
<dbReference type="GO" id="GO:0006233">
    <property type="term" value="P:dTDP biosynthetic process"/>
    <property type="evidence" value="ECO:0007669"/>
    <property type="project" value="TreeGrafter"/>
</dbReference>
<evidence type="ECO:0000313" key="4">
    <source>
        <dbReference type="Proteomes" id="UP000031668"/>
    </source>
</evidence>
<dbReference type="PANTHER" id="PTHR10344:SF1">
    <property type="entry name" value="THYMIDYLATE KINASE"/>
    <property type="match status" value="1"/>
</dbReference>
<organism evidence="3 4">
    <name type="scientific">Thelohanellus kitauei</name>
    <name type="common">Myxosporean</name>
    <dbReference type="NCBI Taxonomy" id="669202"/>
    <lineage>
        <taxon>Eukaryota</taxon>
        <taxon>Metazoa</taxon>
        <taxon>Cnidaria</taxon>
        <taxon>Myxozoa</taxon>
        <taxon>Myxosporea</taxon>
        <taxon>Bivalvulida</taxon>
        <taxon>Platysporina</taxon>
        <taxon>Myxobolidae</taxon>
        <taxon>Thelohanellus</taxon>
    </lineage>
</organism>
<gene>
    <name evidence="3" type="ORF">RF11_05148</name>
</gene>
<dbReference type="GO" id="GO:0004550">
    <property type="term" value="F:nucleoside diphosphate kinase activity"/>
    <property type="evidence" value="ECO:0007669"/>
    <property type="project" value="TreeGrafter"/>
</dbReference>
<dbReference type="SUPFAM" id="SSF52540">
    <property type="entry name" value="P-loop containing nucleoside triphosphate hydrolases"/>
    <property type="match status" value="1"/>
</dbReference>
<proteinExistence type="inferred from homology"/>
<dbReference type="OrthoDB" id="425602at2759"/>